<name>E6QM57_9ZZZZ</name>
<gene>
    <name evidence="1" type="ORF">CARN6_1785</name>
</gene>
<evidence type="ECO:0000313" key="1">
    <source>
        <dbReference type="EMBL" id="CBI08328.1"/>
    </source>
</evidence>
<sequence>MKPNPFALLNHLTVPLYCATGYLPSFIWRWRQTGMPLLPKTQKRLERLIGQVAAFFRVENTASHGVPGGVE</sequence>
<accession>E6QM57</accession>
<dbReference type="EMBL" id="CABQ01000207">
    <property type="protein sequence ID" value="CBI08328.1"/>
    <property type="molecule type" value="Genomic_DNA"/>
</dbReference>
<dbReference type="AlphaFoldDB" id="E6QM57"/>
<organism evidence="1">
    <name type="scientific">mine drainage metagenome</name>
    <dbReference type="NCBI Taxonomy" id="410659"/>
    <lineage>
        <taxon>unclassified sequences</taxon>
        <taxon>metagenomes</taxon>
        <taxon>ecological metagenomes</taxon>
    </lineage>
</organism>
<proteinExistence type="predicted"/>
<protein>
    <submittedName>
        <fullName evidence="1">Uncharacterized protein</fullName>
    </submittedName>
</protein>
<comment type="caution">
    <text evidence="1">The sequence shown here is derived from an EMBL/GenBank/DDBJ whole genome shotgun (WGS) entry which is preliminary data.</text>
</comment>
<reference evidence="1" key="1">
    <citation type="submission" date="2009-10" db="EMBL/GenBank/DDBJ databases">
        <title>Diversity of trophic interactions inside an arsenic-rich microbial ecosystem.</title>
        <authorList>
            <person name="Bertin P.N."/>
            <person name="Heinrich-Salmeron A."/>
            <person name="Pelletier E."/>
            <person name="Goulhen-Chollet F."/>
            <person name="Arsene-Ploetze F."/>
            <person name="Gallien S."/>
            <person name="Calteau A."/>
            <person name="Vallenet D."/>
            <person name="Casiot C."/>
            <person name="Chane-Woon-Ming B."/>
            <person name="Giloteaux L."/>
            <person name="Barakat M."/>
            <person name="Bonnefoy V."/>
            <person name="Bruneel O."/>
            <person name="Chandler M."/>
            <person name="Cleiss J."/>
            <person name="Duran R."/>
            <person name="Elbaz-Poulichet F."/>
            <person name="Fonknechten N."/>
            <person name="Lauga B."/>
            <person name="Mornico D."/>
            <person name="Ortet P."/>
            <person name="Schaeffer C."/>
            <person name="Siguier P."/>
            <person name="Alexander Thil Smith A."/>
            <person name="Van Dorsselaer A."/>
            <person name="Weissenbach J."/>
            <person name="Medigue C."/>
            <person name="Le Paslier D."/>
        </authorList>
    </citation>
    <scope>NUCLEOTIDE SEQUENCE</scope>
</reference>